<evidence type="ECO:0000256" key="3">
    <source>
        <dbReference type="ARBA" id="ARBA00022989"/>
    </source>
</evidence>
<evidence type="ECO:0000313" key="7">
    <source>
        <dbReference type="Proteomes" id="UP000477651"/>
    </source>
</evidence>
<dbReference type="GO" id="GO:0005886">
    <property type="term" value="C:plasma membrane"/>
    <property type="evidence" value="ECO:0007669"/>
    <property type="project" value="UniProtKB-SubCell"/>
</dbReference>
<dbReference type="PANTHER" id="PTHR36116:SF1">
    <property type="entry name" value="UPF0060 MEMBRANE PROTEIN YNFA"/>
    <property type="match status" value="1"/>
</dbReference>
<organism evidence="6 7">
    <name type="scientific">Pelistega ratti</name>
    <dbReference type="NCBI Taxonomy" id="2652177"/>
    <lineage>
        <taxon>Bacteria</taxon>
        <taxon>Pseudomonadati</taxon>
        <taxon>Pseudomonadota</taxon>
        <taxon>Betaproteobacteria</taxon>
        <taxon>Burkholderiales</taxon>
        <taxon>Alcaligenaceae</taxon>
        <taxon>Pelistega</taxon>
    </lineage>
</organism>
<sequence>MLKTALLFIITALAEILGCWLFYAWLRLEKSIWLLIPSLFSLVLFAYLLTLHPQASGRIYASYGGIYIAISLLWLRYVDSIPLQTSDWLGALICLGGASVIIMGSSQS</sequence>
<keyword evidence="7" id="KW-1185">Reference proteome</keyword>
<dbReference type="PANTHER" id="PTHR36116">
    <property type="entry name" value="UPF0060 MEMBRANE PROTEIN YNFA"/>
    <property type="match status" value="1"/>
</dbReference>
<dbReference type="EMBL" id="JAAGYR010000019">
    <property type="protein sequence ID" value="NEN76445.1"/>
    <property type="molecule type" value="Genomic_DNA"/>
</dbReference>
<keyword evidence="4 5" id="KW-0472">Membrane</keyword>
<dbReference type="NCBIfam" id="NF002586">
    <property type="entry name" value="PRK02237.1"/>
    <property type="match status" value="1"/>
</dbReference>
<comment type="similarity">
    <text evidence="5">Belongs to the UPF0060 family.</text>
</comment>
<evidence type="ECO:0000313" key="6">
    <source>
        <dbReference type="EMBL" id="NEN76445.1"/>
    </source>
</evidence>
<dbReference type="InterPro" id="IPR003844">
    <property type="entry name" value="UPF0060"/>
</dbReference>
<evidence type="ECO:0000256" key="4">
    <source>
        <dbReference type="ARBA" id="ARBA00023136"/>
    </source>
</evidence>
<evidence type="ECO:0000256" key="5">
    <source>
        <dbReference type="HAMAP-Rule" id="MF_00010"/>
    </source>
</evidence>
<accession>A0A6L9Y8B0</accession>
<feature type="transmembrane region" description="Helical" evidence="5">
    <location>
        <begin position="59"/>
        <end position="76"/>
    </location>
</feature>
<keyword evidence="1 5" id="KW-1003">Cell membrane</keyword>
<dbReference type="Pfam" id="PF02694">
    <property type="entry name" value="UPF0060"/>
    <property type="match status" value="1"/>
</dbReference>
<evidence type="ECO:0000256" key="2">
    <source>
        <dbReference type="ARBA" id="ARBA00022692"/>
    </source>
</evidence>
<gene>
    <name evidence="6" type="ORF">F9B74_08995</name>
</gene>
<protein>
    <submittedName>
        <fullName evidence="6">YnfA family protein</fullName>
    </submittedName>
</protein>
<reference evidence="6 7" key="1">
    <citation type="submission" date="2020-02" db="EMBL/GenBank/DDBJ databases">
        <title>Pelistega sp. NLN82 were isolated from wild rodents of the Hainan Island.</title>
        <authorList>
            <person name="Niu N."/>
            <person name="Zhou J."/>
        </authorList>
    </citation>
    <scope>NUCLEOTIDE SEQUENCE [LARGE SCALE GENOMIC DNA]</scope>
    <source>
        <strain evidence="6 7">NLN82</strain>
    </source>
</reference>
<comment type="caution">
    <text evidence="6">The sequence shown here is derived from an EMBL/GenBank/DDBJ whole genome shotgun (WGS) entry which is preliminary data.</text>
</comment>
<feature type="transmembrane region" description="Helical" evidence="5">
    <location>
        <begin position="32"/>
        <end position="52"/>
    </location>
</feature>
<feature type="transmembrane region" description="Helical" evidence="5">
    <location>
        <begin position="5"/>
        <end position="26"/>
    </location>
</feature>
<proteinExistence type="inferred from homology"/>
<dbReference type="Proteomes" id="UP000477651">
    <property type="component" value="Unassembled WGS sequence"/>
</dbReference>
<keyword evidence="2 5" id="KW-0812">Transmembrane</keyword>
<dbReference type="HAMAP" id="MF_00010">
    <property type="entry name" value="UPF0060"/>
    <property type="match status" value="1"/>
</dbReference>
<feature type="transmembrane region" description="Helical" evidence="5">
    <location>
        <begin position="88"/>
        <end position="106"/>
    </location>
</feature>
<comment type="subcellular location">
    <subcellularLocation>
        <location evidence="5">Cell membrane</location>
        <topology evidence="5">Multi-pass membrane protein</topology>
    </subcellularLocation>
</comment>
<name>A0A6L9Y8B0_9BURK</name>
<evidence type="ECO:0000256" key="1">
    <source>
        <dbReference type="ARBA" id="ARBA00022475"/>
    </source>
</evidence>
<dbReference type="RefSeq" id="WP_163764865.1">
    <property type="nucleotide sequence ID" value="NZ_JAAGYR010000019.1"/>
</dbReference>
<keyword evidence="3 5" id="KW-1133">Transmembrane helix</keyword>
<dbReference type="AlphaFoldDB" id="A0A6L9Y8B0"/>